<keyword evidence="1" id="KW-0472">Membrane</keyword>
<evidence type="ECO:0000313" key="2">
    <source>
        <dbReference type="EMBL" id="QKG84246.1"/>
    </source>
</evidence>
<feature type="transmembrane region" description="Helical" evidence="1">
    <location>
        <begin position="9"/>
        <end position="29"/>
    </location>
</feature>
<name>A0A7D4B297_9BACL</name>
<proteinExistence type="predicted"/>
<keyword evidence="1" id="KW-0812">Transmembrane</keyword>
<sequence length="30" mass="3407">MQPLWIRTVIYVLILALVVTSLITGVSFLF</sequence>
<dbReference type="EMBL" id="CP048104">
    <property type="protein sequence ID" value="QKG84246.1"/>
    <property type="molecule type" value="Genomic_DNA"/>
</dbReference>
<dbReference type="AlphaFoldDB" id="A0A7D4B297"/>
<dbReference type="InterPro" id="IPR049722">
    <property type="entry name" value="Prli42-like"/>
</dbReference>
<keyword evidence="1" id="KW-1133">Transmembrane helix</keyword>
<protein>
    <submittedName>
        <fullName evidence="2">Stressosome-associated protein Prli42</fullName>
    </submittedName>
</protein>
<dbReference type="Proteomes" id="UP000503088">
    <property type="component" value="Chromosome"/>
</dbReference>
<evidence type="ECO:0000256" key="1">
    <source>
        <dbReference type="SAM" id="Phobius"/>
    </source>
</evidence>
<keyword evidence="3" id="KW-1185">Reference proteome</keyword>
<reference evidence="2 3" key="1">
    <citation type="submission" date="2020-01" db="EMBL/GenBank/DDBJ databases">
        <authorList>
            <person name="Gulvik C.A."/>
            <person name="Batra D.G."/>
        </authorList>
    </citation>
    <scope>NUCLEOTIDE SEQUENCE [LARGE SCALE GENOMIC DNA]</scope>
    <source>
        <strain evidence="2 3">W9323</strain>
    </source>
</reference>
<organism evidence="2 3">
    <name type="scientific">Kroppenstedtia pulmonis</name>
    <dbReference type="NCBI Taxonomy" id="1380685"/>
    <lineage>
        <taxon>Bacteria</taxon>
        <taxon>Bacillati</taxon>
        <taxon>Bacillota</taxon>
        <taxon>Bacilli</taxon>
        <taxon>Bacillales</taxon>
        <taxon>Thermoactinomycetaceae</taxon>
        <taxon>Kroppenstedtia</taxon>
    </lineage>
</organism>
<dbReference type="RefSeq" id="WP_173221762.1">
    <property type="nucleotide sequence ID" value="NZ_CP048104.1"/>
</dbReference>
<dbReference type="NCBIfam" id="NF033880">
    <property type="entry name" value="Prli42"/>
    <property type="match status" value="1"/>
</dbReference>
<gene>
    <name evidence="2" type="primary">prli42</name>
    <name evidence="2" type="ORF">GXN76_07010</name>
</gene>
<evidence type="ECO:0000313" key="3">
    <source>
        <dbReference type="Proteomes" id="UP000503088"/>
    </source>
</evidence>
<dbReference type="KEGG" id="kpul:GXN76_07010"/>
<accession>A0A7D4B297</accession>